<accession>A0A9J6A390</accession>
<sequence length="162" mass="18704">MADELCPISRNVKKRRICDSDSISFMSALFPLFFEKNSNYTQFRYTLHDSWNGSVRLSKPLNLNVYLKFGYPKYLINSYVKSINICSVNCNQLRSVVLLPKVDRLKKLYVQMVFKCNIFPVGLDHENFFSHLENLIIGPCETSKSVKMSSSSLRKLTIISNT</sequence>
<name>A0A9J6A390_SOLCO</name>
<dbReference type="Proteomes" id="UP000824120">
    <property type="component" value="Chromosome 3"/>
</dbReference>
<dbReference type="EMBL" id="JACXVP010000003">
    <property type="protein sequence ID" value="KAG5619029.1"/>
    <property type="molecule type" value="Genomic_DNA"/>
</dbReference>
<evidence type="ECO:0000313" key="2">
    <source>
        <dbReference type="Proteomes" id="UP000824120"/>
    </source>
</evidence>
<proteinExistence type="predicted"/>
<dbReference type="AlphaFoldDB" id="A0A9J6A390"/>
<comment type="caution">
    <text evidence="1">The sequence shown here is derived from an EMBL/GenBank/DDBJ whole genome shotgun (WGS) entry which is preliminary data.</text>
</comment>
<reference evidence="1 2" key="1">
    <citation type="submission" date="2020-09" db="EMBL/GenBank/DDBJ databases">
        <title>De no assembly of potato wild relative species, Solanum commersonii.</title>
        <authorList>
            <person name="Cho K."/>
        </authorList>
    </citation>
    <scope>NUCLEOTIDE SEQUENCE [LARGE SCALE GENOMIC DNA]</scope>
    <source>
        <strain evidence="1">LZ3.2</strain>
        <tissue evidence="1">Leaf</tissue>
    </source>
</reference>
<organism evidence="1 2">
    <name type="scientific">Solanum commersonii</name>
    <name type="common">Commerson's wild potato</name>
    <name type="synonym">Commerson's nightshade</name>
    <dbReference type="NCBI Taxonomy" id="4109"/>
    <lineage>
        <taxon>Eukaryota</taxon>
        <taxon>Viridiplantae</taxon>
        <taxon>Streptophyta</taxon>
        <taxon>Embryophyta</taxon>
        <taxon>Tracheophyta</taxon>
        <taxon>Spermatophyta</taxon>
        <taxon>Magnoliopsida</taxon>
        <taxon>eudicotyledons</taxon>
        <taxon>Gunneridae</taxon>
        <taxon>Pentapetalae</taxon>
        <taxon>asterids</taxon>
        <taxon>lamiids</taxon>
        <taxon>Solanales</taxon>
        <taxon>Solanaceae</taxon>
        <taxon>Solanoideae</taxon>
        <taxon>Solaneae</taxon>
        <taxon>Solanum</taxon>
    </lineage>
</organism>
<evidence type="ECO:0000313" key="1">
    <source>
        <dbReference type="EMBL" id="KAG5619029.1"/>
    </source>
</evidence>
<gene>
    <name evidence="1" type="ORF">H5410_018853</name>
</gene>
<protein>
    <submittedName>
        <fullName evidence="1">Uncharacterized protein</fullName>
    </submittedName>
</protein>
<keyword evidence="2" id="KW-1185">Reference proteome</keyword>